<proteinExistence type="predicted"/>
<evidence type="ECO:0000313" key="3">
    <source>
        <dbReference type="Proteomes" id="UP000568556"/>
    </source>
</evidence>
<gene>
    <name evidence="2" type="primary">Spag5_1</name>
    <name evidence="2" type="ORF">CHOACU_R15653</name>
</gene>
<keyword evidence="3" id="KW-1185">Reference proteome</keyword>
<dbReference type="PANTHER" id="PTHR15347">
    <property type="entry name" value="SPERM-ASSOCIATED ANTIGEN 5"/>
    <property type="match status" value="1"/>
</dbReference>
<dbReference type="GO" id="GO:0051988">
    <property type="term" value="P:regulation of attachment of spindle microtubules to kinetochore"/>
    <property type="evidence" value="ECO:0007669"/>
    <property type="project" value="InterPro"/>
</dbReference>
<feature type="compositionally biased region" description="Pro residues" evidence="1">
    <location>
        <begin position="24"/>
        <end position="33"/>
    </location>
</feature>
<feature type="region of interest" description="Disordered" evidence="1">
    <location>
        <begin position="92"/>
        <end position="113"/>
    </location>
</feature>
<dbReference type="OrthoDB" id="5972338at2759"/>
<dbReference type="Proteomes" id="UP000568556">
    <property type="component" value="Unassembled WGS sequence"/>
</dbReference>
<organism evidence="2 3">
    <name type="scientific">Chordeiles acutipennis</name>
    <name type="common">Lesser nighthawk</name>
    <name type="synonym">Caprimulgus acutipennis</name>
    <dbReference type="NCBI Taxonomy" id="118183"/>
    <lineage>
        <taxon>Eukaryota</taxon>
        <taxon>Metazoa</taxon>
        <taxon>Chordata</taxon>
        <taxon>Craniata</taxon>
        <taxon>Vertebrata</taxon>
        <taxon>Euteleostomi</taxon>
        <taxon>Archelosauria</taxon>
        <taxon>Archosauria</taxon>
        <taxon>Dinosauria</taxon>
        <taxon>Saurischia</taxon>
        <taxon>Theropoda</taxon>
        <taxon>Coelurosauria</taxon>
        <taxon>Aves</taxon>
        <taxon>Neognathae</taxon>
        <taxon>Neoaves</taxon>
        <taxon>Strisores</taxon>
        <taxon>Caprimulgiformes</taxon>
        <taxon>Caprimulgidae</taxon>
        <taxon>Chordeilinae</taxon>
        <taxon>Chordeiles</taxon>
    </lineage>
</organism>
<reference evidence="2 3" key="1">
    <citation type="submission" date="2019-09" db="EMBL/GenBank/DDBJ databases">
        <title>Bird 10,000 Genomes (B10K) Project - Family phase.</title>
        <authorList>
            <person name="Zhang G."/>
        </authorList>
    </citation>
    <scope>NUCLEOTIDE SEQUENCE [LARGE SCALE GENOMIC DNA]</scope>
    <source>
        <strain evidence="2">B10K-DU-008-62</strain>
        <tissue evidence="2">Mixed tissue sample</tissue>
    </source>
</reference>
<evidence type="ECO:0000313" key="2">
    <source>
        <dbReference type="EMBL" id="NXL56834.1"/>
    </source>
</evidence>
<dbReference type="InterPro" id="IPR028728">
    <property type="entry name" value="Astrin"/>
</dbReference>
<feature type="region of interest" description="Disordered" evidence="1">
    <location>
        <begin position="1"/>
        <end position="50"/>
    </location>
</feature>
<dbReference type="PANTHER" id="PTHR15347:SF1">
    <property type="entry name" value="SPERM-ASSOCIATED ANTIGEN 5"/>
    <property type="match status" value="1"/>
</dbReference>
<evidence type="ECO:0000256" key="1">
    <source>
        <dbReference type="SAM" id="MobiDB-lite"/>
    </source>
</evidence>
<dbReference type="EMBL" id="VXAQ01000044">
    <property type="protein sequence ID" value="NXL56834.1"/>
    <property type="molecule type" value="Genomic_DNA"/>
</dbReference>
<dbReference type="GO" id="GO:0051301">
    <property type="term" value="P:cell division"/>
    <property type="evidence" value="ECO:0007669"/>
    <property type="project" value="InterPro"/>
</dbReference>
<accession>A0A7L0TQ38</accession>
<sequence length="365" mass="38878">GSVGPPPCQGIPDGGDTAALGPPGQSPPRPPPTEADSLEPAGSKAAATPVPLSEVTPGMVSWVLPLVWLERSLNTSSLLESLRHSLPLSVPRRNASTSVTPVPTAAAGTSVTPVPTVATGTSVTPVPTAATGTSVTPVPTVAAGTSVTPVLTTATGTFMTPRDLWERSTNTSMGGPPCAKDSAAETDSLLWHCPREQLKSLPRAELEGRLESTLIIIEALSLQLRDWQESHRPLPGVGPAEQRDVLTQTDVTHPKGEEEIYRNLYLELRRKAEALQRQRGAEQGLQRELELATAGTSAWSRQCLLFRGLADAALQSLQDEQGALDQEREQTRALVSRCRAVLESVPGKLRSCLEERDATRQRADE</sequence>
<feature type="non-terminal residue" evidence="2">
    <location>
        <position position="365"/>
    </location>
</feature>
<comment type="caution">
    <text evidence="2">The sequence shown here is derived from an EMBL/GenBank/DDBJ whole genome shotgun (WGS) entry which is preliminary data.</text>
</comment>
<feature type="non-terminal residue" evidence="2">
    <location>
        <position position="1"/>
    </location>
</feature>
<feature type="compositionally biased region" description="Polar residues" evidence="1">
    <location>
        <begin position="94"/>
        <end position="113"/>
    </location>
</feature>
<dbReference type="AlphaFoldDB" id="A0A7L0TQ38"/>
<name>A0A7L0TQ38_CHOAC</name>
<protein>
    <submittedName>
        <fullName evidence="2">SPAG5 protein</fullName>
    </submittedName>
</protein>